<dbReference type="Proteomes" id="UP000278962">
    <property type="component" value="Unassembled WGS sequence"/>
</dbReference>
<dbReference type="OrthoDB" id="9802522at2"/>
<dbReference type="InterPro" id="IPR017853">
    <property type="entry name" value="GH"/>
</dbReference>
<dbReference type="SUPFAM" id="SSF51445">
    <property type="entry name" value="(Trans)glycosidases"/>
    <property type="match status" value="1"/>
</dbReference>
<dbReference type="Gene3D" id="3.20.20.80">
    <property type="entry name" value="Glycosidases"/>
    <property type="match status" value="1"/>
</dbReference>
<organism evidence="2 3">
    <name type="scientific">Solirubrobacter pauli</name>
    <dbReference type="NCBI Taxonomy" id="166793"/>
    <lineage>
        <taxon>Bacteria</taxon>
        <taxon>Bacillati</taxon>
        <taxon>Actinomycetota</taxon>
        <taxon>Thermoleophilia</taxon>
        <taxon>Solirubrobacterales</taxon>
        <taxon>Solirubrobacteraceae</taxon>
        <taxon>Solirubrobacter</taxon>
    </lineage>
</organism>
<dbReference type="InterPro" id="IPR051923">
    <property type="entry name" value="Glycosyl_Hydrolase_39"/>
</dbReference>
<dbReference type="PANTHER" id="PTHR12631">
    <property type="entry name" value="ALPHA-L-IDURONIDASE"/>
    <property type="match status" value="1"/>
</dbReference>
<keyword evidence="3" id="KW-1185">Reference proteome</keyword>
<gene>
    <name evidence="2" type="ORF">C8N24_4410</name>
</gene>
<evidence type="ECO:0000256" key="1">
    <source>
        <dbReference type="SAM" id="SignalP"/>
    </source>
</evidence>
<dbReference type="AlphaFoldDB" id="A0A660KZ17"/>
<proteinExistence type="predicted"/>
<reference evidence="2 3" key="1">
    <citation type="submission" date="2018-10" db="EMBL/GenBank/DDBJ databases">
        <title>Genomic Encyclopedia of Archaeal and Bacterial Type Strains, Phase II (KMG-II): from individual species to whole genera.</title>
        <authorList>
            <person name="Goeker M."/>
        </authorList>
    </citation>
    <scope>NUCLEOTIDE SEQUENCE [LARGE SCALE GENOMIC DNA]</scope>
    <source>
        <strain evidence="2 3">DSM 14954</strain>
    </source>
</reference>
<evidence type="ECO:0000313" key="3">
    <source>
        <dbReference type="Proteomes" id="UP000278962"/>
    </source>
</evidence>
<name>A0A660KZ17_9ACTN</name>
<keyword evidence="2" id="KW-0378">Hydrolase</keyword>
<accession>A0A660KZ17</accession>
<dbReference type="EMBL" id="RBIL01000002">
    <property type="protein sequence ID" value="RKQ86398.1"/>
    <property type="molecule type" value="Genomic_DNA"/>
</dbReference>
<dbReference type="GO" id="GO:0004553">
    <property type="term" value="F:hydrolase activity, hydrolyzing O-glycosyl compounds"/>
    <property type="evidence" value="ECO:0007669"/>
    <property type="project" value="TreeGrafter"/>
</dbReference>
<keyword evidence="1" id="KW-0732">Signal</keyword>
<dbReference type="RefSeq" id="WP_121254095.1">
    <property type="nucleotide sequence ID" value="NZ_RBIL01000002.1"/>
</dbReference>
<dbReference type="PANTHER" id="PTHR12631:SF10">
    <property type="entry name" value="BETA-XYLOSIDASE-LIKE PROTEIN-RELATED"/>
    <property type="match status" value="1"/>
</dbReference>
<comment type="caution">
    <text evidence="2">The sequence shown here is derived from an EMBL/GenBank/DDBJ whole genome shotgun (WGS) entry which is preliminary data.</text>
</comment>
<feature type="signal peptide" evidence="1">
    <location>
        <begin position="1"/>
        <end position="22"/>
    </location>
</feature>
<sequence length="360" mass="39151">MIRKYALPIALASLLLPATAQAAPRMEFALQDDAVFVEQAYMPRERALEHAAALHTKRIRVNLLWARTLVSGADHRTPPVGGAQYDFTKVDALQAAAAAKGIKLQLTLTGPAPAWATKDGKVGANRPDPVKFAAFARTVAAHFKGRVDRYSVWNEPNLSAWLAPSRTAPQQYRRLYKAAYGAIKTVDPGSKVLFGELAPTRDGRTIAPLKFIREAAPKNAKLKADGLAHHPYQFTVAPDKRTGGPDDAPVSQLGRLTKTLDQVAKVKGLSTPKGKGLDLYLTEFGYLSAGNRAISQSARAAWLRKSYSMLRANRRVKQVLQYQLVDGPADHLWHTAIIDHHGRPMGAYAGLVSAAASIAR</sequence>
<evidence type="ECO:0000313" key="2">
    <source>
        <dbReference type="EMBL" id="RKQ86398.1"/>
    </source>
</evidence>
<feature type="chain" id="PRO_5025001677" evidence="1">
    <location>
        <begin position="23"/>
        <end position="360"/>
    </location>
</feature>
<protein>
    <submittedName>
        <fullName evidence="2">Cellulase (Glycosyl hydrolase family 5)</fullName>
    </submittedName>
</protein>